<proteinExistence type="predicted"/>
<dbReference type="EMBL" id="AAXF02000047">
    <property type="protein sequence ID" value="EDO12312.1"/>
    <property type="molecule type" value="Genomic_DNA"/>
</dbReference>
<organism evidence="1 2">
    <name type="scientific">Bacteroides ovatus (strain ATCC 8483 / DSM 1896 / JCM 5824 / BCRC 10623 / CCUG 4943 / NCTC 11153)</name>
    <dbReference type="NCBI Taxonomy" id="411476"/>
    <lineage>
        <taxon>Bacteria</taxon>
        <taxon>Pseudomonadati</taxon>
        <taxon>Bacteroidota</taxon>
        <taxon>Bacteroidia</taxon>
        <taxon>Bacteroidales</taxon>
        <taxon>Bacteroidaceae</taxon>
        <taxon>Bacteroides</taxon>
    </lineage>
</organism>
<name>A0AAN3A948_BACO1</name>
<reference evidence="1 2" key="1">
    <citation type="submission" date="2007-03" db="EMBL/GenBank/DDBJ databases">
        <authorList>
            <person name="Fulton L."/>
            <person name="Clifton S."/>
            <person name="Fulton B."/>
            <person name="Xu J."/>
            <person name="Minx P."/>
            <person name="Pepin K.H."/>
            <person name="Johnson M."/>
            <person name="Thiruvilangam P."/>
            <person name="Bhonagiri V."/>
            <person name="Nash W.E."/>
            <person name="Mardis E.R."/>
            <person name="Wilson R.K."/>
        </authorList>
    </citation>
    <scope>NUCLEOTIDE SEQUENCE [LARGE SCALE GENOMIC DNA]</scope>
    <source>
        <strain evidence="2">ATCC 8483 / DSM 1896 / JCM 5824 / BCRC 10623 / CCUG 4943 / NCTC 11153</strain>
    </source>
</reference>
<evidence type="ECO:0000313" key="2">
    <source>
        <dbReference type="Proteomes" id="UP000005475"/>
    </source>
</evidence>
<evidence type="ECO:0000313" key="1">
    <source>
        <dbReference type="EMBL" id="EDO12312.1"/>
    </source>
</evidence>
<comment type="caution">
    <text evidence="1">The sequence shown here is derived from an EMBL/GenBank/DDBJ whole genome shotgun (WGS) entry which is preliminary data.</text>
</comment>
<protein>
    <submittedName>
        <fullName evidence="1">Uncharacterized protein</fullName>
    </submittedName>
</protein>
<sequence>MIAFIITPIFFIYSLLPSDKVTEKIPIAGIPPIHKTKKAKGNKILLPYTY</sequence>
<dbReference type="Proteomes" id="UP000005475">
    <property type="component" value="Unassembled WGS sequence"/>
</dbReference>
<accession>A0AAN3A948</accession>
<dbReference type="AlphaFoldDB" id="A0AAN3A948"/>
<gene>
    <name evidence="1" type="ORF">BACOVA_02203</name>
</gene>
<reference evidence="2" key="2">
    <citation type="submission" date="2007-04" db="EMBL/GenBank/DDBJ databases">
        <title>Draft genome sequence of Bacteroides ovatus (ATCC 8483).</title>
        <authorList>
            <person name="Sudarsanam P."/>
            <person name="Ley R."/>
            <person name="Guruge J."/>
            <person name="Turnbaugh P.J."/>
            <person name="Mahowald M."/>
            <person name="Liep D."/>
            <person name="Gordon J."/>
        </authorList>
    </citation>
    <scope>NUCLEOTIDE SEQUENCE [LARGE SCALE GENOMIC DNA]</scope>
    <source>
        <strain evidence="2">ATCC 8483 / DSM 1896 / JCM 5824 / BCRC 10623 / CCUG 4943 / NCTC 11153</strain>
    </source>
</reference>